<dbReference type="RefSeq" id="WP_011630384.1">
    <property type="nucleotide sequence ID" value="NC_008340.1"/>
</dbReference>
<feature type="transmembrane region" description="Helical" evidence="7">
    <location>
        <begin position="54"/>
        <end position="75"/>
    </location>
</feature>
<keyword evidence="5 7" id="KW-1133">Transmembrane helix</keyword>
<evidence type="ECO:0000256" key="2">
    <source>
        <dbReference type="ARBA" id="ARBA00006386"/>
    </source>
</evidence>
<evidence type="ECO:0000256" key="6">
    <source>
        <dbReference type="ARBA" id="ARBA00023136"/>
    </source>
</evidence>
<dbReference type="NCBIfam" id="NF033936">
    <property type="entry name" value="CuZnOut_SO0444"/>
    <property type="match status" value="1"/>
</dbReference>
<accession>Q0A596</accession>
<dbReference type="HOGENOM" id="CLU_049002_0_0_6"/>
<dbReference type="KEGG" id="aeh:Mlg_2651"/>
<feature type="transmembrane region" description="Helical" evidence="7">
    <location>
        <begin position="328"/>
        <end position="345"/>
    </location>
</feature>
<feature type="transmembrane region" description="Helical" evidence="7">
    <location>
        <begin position="223"/>
        <end position="250"/>
    </location>
</feature>
<name>Q0A596_ALKEH</name>
<evidence type="ECO:0000256" key="4">
    <source>
        <dbReference type="ARBA" id="ARBA00022692"/>
    </source>
</evidence>
<dbReference type="eggNOG" id="COG0701">
    <property type="taxonomic scope" value="Bacteria"/>
</dbReference>
<reference evidence="9" key="1">
    <citation type="submission" date="2006-08" db="EMBL/GenBank/DDBJ databases">
        <title>Complete sequence of Alkalilimnicola ehrilichei MLHE-1.</title>
        <authorList>
            <person name="Copeland A."/>
            <person name="Lucas S."/>
            <person name="Lapidus A."/>
            <person name="Barry K."/>
            <person name="Detter J.C."/>
            <person name="Glavina del Rio T."/>
            <person name="Hammon N."/>
            <person name="Israni S."/>
            <person name="Dalin E."/>
            <person name="Tice H."/>
            <person name="Pitluck S."/>
            <person name="Sims D."/>
            <person name="Brettin T."/>
            <person name="Bruce D."/>
            <person name="Han C."/>
            <person name="Tapia R."/>
            <person name="Gilna P."/>
            <person name="Schmutz J."/>
            <person name="Larimer F."/>
            <person name="Land M."/>
            <person name="Hauser L."/>
            <person name="Kyrpides N."/>
            <person name="Mikhailova N."/>
            <person name="Oremland R.S."/>
            <person name="Hoeft S.E."/>
            <person name="Switzer-Blum J."/>
            <person name="Kulp T."/>
            <person name="King G."/>
            <person name="Tabita R."/>
            <person name="Witte B."/>
            <person name="Santini J.M."/>
            <person name="Basu P."/>
            <person name="Hollibaugh J.T."/>
            <person name="Xie G."/>
            <person name="Stolz J.F."/>
            <person name="Richardson P."/>
        </authorList>
    </citation>
    <scope>NUCLEOTIDE SEQUENCE [LARGE SCALE GENOMIC DNA]</scope>
    <source>
        <strain evidence="9">ATCC BAA-1101 / DSM 17681 / MLHE-1</strain>
    </source>
</reference>
<dbReference type="PANTHER" id="PTHR34184">
    <property type="entry name" value="UPF0718 PROTEIN YCGR"/>
    <property type="match status" value="1"/>
</dbReference>
<keyword evidence="3" id="KW-1003">Cell membrane</keyword>
<sequence length="355" mass="35396">MIDTLLQNTLAITLAAAPWLLLGLLVAGAVRALIPEDQLQTWLGGSGIAPITRAALVGAPLPLCSCGAIPTAVALHRGGASRGASTAFLIGTPGVGVDSVILTWALLGPFMAVVRPLGAVSTAIATGLAVGRLPLPRQGGQAVKDAAECGSCCGESCAGGAGAEAAAGTPSFGGRLARGLRYAVTDLLDDIGLWLLGGLLLAGMLITWIPAGALAEWGSGLPAMLALAAAGIPLYLCATAVTPVAAGLILAGVSPGTALVLLLAGPITSLATLAVLRREMGMTVVSIYLASILLCAVSAGLLVDGVVAALEVDVAAQSTAAVEWMPDGLKWLALIVLVTLGIRPLRRRLPGLALD</sequence>
<keyword evidence="6 7" id="KW-0472">Membrane</keyword>
<evidence type="ECO:0000256" key="5">
    <source>
        <dbReference type="ARBA" id="ARBA00022989"/>
    </source>
</evidence>
<feature type="transmembrane region" description="Helical" evidence="7">
    <location>
        <begin position="12"/>
        <end position="34"/>
    </location>
</feature>
<gene>
    <name evidence="8" type="ordered locus">Mlg_2651</name>
</gene>
<evidence type="ECO:0000256" key="3">
    <source>
        <dbReference type="ARBA" id="ARBA00022475"/>
    </source>
</evidence>
<protein>
    <submittedName>
        <fullName evidence="8">Permease</fullName>
    </submittedName>
</protein>
<dbReference type="EMBL" id="CP000453">
    <property type="protein sequence ID" value="ABI57991.1"/>
    <property type="molecule type" value="Genomic_DNA"/>
</dbReference>
<proteinExistence type="inferred from homology"/>
<dbReference type="OrthoDB" id="9810876at2"/>
<evidence type="ECO:0000256" key="1">
    <source>
        <dbReference type="ARBA" id="ARBA00004651"/>
    </source>
</evidence>
<comment type="similarity">
    <text evidence="2">Belongs to the UPF0718 family.</text>
</comment>
<organism evidence="8 9">
    <name type="scientific">Alkalilimnicola ehrlichii (strain ATCC BAA-1101 / DSM 17681 / MLHE-1)</name>
    <dbReference type="NCBI Taxonomy" id="187272"/>
    <lineage>
        <taxon>Bacteria</taxon>
        <taxon>Pseudomonadati</taxon>
        <taxon>Pseudomonadota</taxon>
        <taxon>Gammaproteobacteria</taxon>
        <taxon>Chromatiales</taxon>
        <taxon>Ectothiorhodospiraceae</taxon>
        <taxon>Alkalilimnicola</taxon>
    </lineage>
</organism>
<evidence type="ECO:0000313" key="8">
    <source>
        <dbReference type="EMBL" id="ABI57991.1"/>
    </source>
</evidence>
<dbReference type="Pfam" id="PF03773">
    <property type="entry name" value="ArsP_1"/>
    <property type="match status" value="1"/>
</dbReference>
<dbReference type="GO" id="GO:0005886">
    <property type="term" value="C:plasma membrane"/>
    <property type="evidence" value="ECO:0007669"/>
    <property type="project" value="UniProtKB-SubCell"/>
</dbReference>
<keyword evidence="4 7" id="KW-0812">Transmembrane</keyword>
<comment type="subcellular location">
    <subcellularLocation>
        <location evidence="1">Cell membrane</location>
        <topology evidence="1">Multi-pass membrane protein</topology>
    </subcellularLocation>
</comment>
<keyword evidence="9" id="KW-1185">Reference proteome</keyword>
<feature type="transmembrane region" description="Helical" evidence="7">
    <location>
        <begin position="87"/>
        <end position="107"/>
    </location>
</feature>
<evidence type="ECO:0000256" key="7">
    <source>
        <dbReference type="SAM" id="Phobius"/>
    </source>
</evidence>
<dbReference type="InterPro" id="IPR005524">
    <property type="entry name" value="DUF318"/>
</dbReference>
<feature type="transmembrane region" description="Helical" evidence="7">
    <location>
        <begin position="191"/>
        <end position="211"/>
    </location>
</feature>
<feature type="transmembrane region" description="Helical" evidence="7">
    <location>
        <begin position="256"/>
        <end position="276"/>
    </location>
</feature>
<dbReference type="PANTHER" id="PTHR34184:SF4">
    <property type="entry name" value="UPF0718 PROTEIN YCGR"/>
    <property type="match status" value="1"/>
</dbReference>
<dbReference type="InterPro" id="IPR052923">
    <property type="entry name" value="UPF0718"/>
</dbReference>
<dbReference type="AlphaFoldDB" id="Q0A596"/>
<evidence type="ECO:0000313" key="9">
    <source>
        <dbReference type="Proteomes" id="UP000001962"/>
    </source>
</evidence>
<feature type="transmembrane region" description="Helical" evidence="7">
    <location>
        <begin position="288"/>
        <end position="308"/>
    </location>
</feature>
<dbReference type="Proteomes" id="UP000001962">
    <property type="component" value="Chromosome"/>
</dbReference>